<dbReference type="PANTHER" id="PTHR34352:SF1">
    <property type="entry name" value="PROTEIN YHFA"/>
    <property type="match status" value="1"/>
</dbReference>
<reference evidence="1 2" key="1">
    <citation type="submission" date="2019-04" db="EMBL/GenBank/DDBJ databases">
        <title>Vagococcus sp. nov., isolated from faeces of yaks (Bos grunniens).</title>
        <authorList>
            <person name="Ge Y."/>
        </authorList>
    </citation>
    <scope>NUCLEOTIDE SEQUENCE [LARGE SCALE GENOMIC DNA]</scope>
    <source>
        <strain evidence="1 2">MN-17</strain>
    </source>
</reference>
<dbReference type="RefSeq" id="WP_136953970.1">
    <property type="nucleotide sequence ID" value="NZ_CP039712.1"/>
</dbReference>
<dbReference type="Proteomes" id="UP000298615">
    <property type="component" value="Chromosome"/>
</dbReference>
<organism evidence="1 2">
    <name type="scientific">Vagococcus zengguangii</name>
    <dbReference type="NCBI Taxonomy" id="2571750"/>
    <lineage>
        <taxon>Bacteria</taxon>
        <taxon>Bacillati</taxon>
        <taxon>Bacillota</taxon>
        <taxon>Bacilli</taxon>
        <taxon>Lactobacillales</taxon>
        <taxon>Enterococcaceae</taxon>
        <taxon>Vagococcus</taxon>
    </lineage>
</organism>
<dbReference type="KEGG" id="vao:FA707_09495"/>
<dbReference type="PANTHER" id="PTHR34352">
    <property type="entry name" value="PROTEIN YHFA"/>
    <property type="match status" value="1"/>
</dbReference>
<dbReference type="Gene3D" id="3.30.300.20">
    <property type="match status" value="1"/>
</dbReference>
<dbReference type="EMBL" id="CP039712">
    <property type="protein sequence ID" value="QCI87148.1"/>
    <property type="molecule type" value="Genomic_DNA"/>
</dbReference>
<evidence type="ECO:0000313" key="2">
    <source>
        <dbReference type="Proteomes" id="UP000298615"/>
    </source>
</evidence>
<accession>A0A4D7CSZ3</accession>
<dbReference type="InterPro" id="IPR036102">
    <property type="entry name" value="OsmC/Ohrsf"/>
</dbReference>
<dbReference type="InterPro" id="IPR015946">
    <property type="entry name" value="KH_dom-like_a/b"/>
</dbReference>
<dbReference type="InterPro" id="IPR003718">
    <property type="entry name" value="OsmC/Ohr_fam"/>
</dbReference>
<proteinExistence type="predicted"/>
<dbReference type="SUPFAM" id="SSF82784">
    <property type="entry name" value="OsmC-like"/>
    <property type="match status" value="1"/>
</dbReference>
<evidence type="ECO:0000313" key="1">
    <source>
        <dbReference type="EMBL" id="QCI87148.1"/>
    </source>
</evidence>
<dbReference type="Pfam" id="PF02566">
    <property type="entry name" value="OsmC"/>
    <property type="match status" value="1"/>
</dbReference>
<gene>
    <name evidence="1" type="ORF">FA707_09495</name>
</gene>
<protein>
    <submittedName>
        <fullName evidence="1">OsmC family protein</fullName>
    </submittedName>
</protein>
<dbReference type="AlphaFoldDB" id="A0A4D7CSZ3"/>
<dbReference type="OrthoDB" id="13625at2"/>
<keyword evidence="2" id="KW-1185">Reference proteome</keyword>
<sequence length="130" mass="14469">MSQETLELVQGAKGMELPLAQGNWVLLREEGYSPVQSLVAATGACGAYVYQSVLENSKIPYTFHKVTITYDRDMEQAPNPISAISMTFHVTVEESLQDRATRALRLVSKHCPVIQSLNPTIDIEELVEFI</sequence>
<name>A0A4D7CSZ3_9ENTE</name>